<dbReference type="Pfam" id="PF17982">
    <property type="entry name" value="C5HCH"/>
    <property type="match status" value="1"/>
</dbReference>
<keyword evidence="4" id="KW-1185">Reference proteome</keyword>
<dbReference type="Proteomes" id="UP001209878">
    <property type="component" value="Unassembled WGS sequence"/>
</dbReference>
<proteinExistence type="predicted"/>
<feature type="region of interest" description="Disordered" evidence="1">
    <location>
        <begin position="78"/>
        <end position="196"/>
    </location>
</feature>
<dbReference type="AlphaFoldDB" id="A0AAD9PDT4"/>
<feature type="compositionally biased region" description="Acidic residues" evidence="1">
    <location>
        <begin position="187"/>
        <end position="196"/>
    </location>
</feature>
<evidence type="ECO:0000313" key="4">
    <source>
        <dbReference type="Proteomes" id="UP001209878"/>
    </source>
</evidence>
<organism evidence="3 4">
    <name type="scientific">Ridgeia piscesae</name>
    <name type="common">Tubeworm</name>
    <dbReference type="NCBI Taxonomy" id="27915"/>
    <lineage>
        <taxon>Eukaryota</taxon>
        <taxon>Metazoa</taxon>
        <taxon>Spiralia</taxon>
        <taxon>Lophotrochozoa</taxon>
        <taxon>Annelida</taxon>
        <taxon>Polychaeta</taxon>
        <taxon>Sedentaria</taxon>
        <taxon>Canalipalpata</taxon>
        <taxon>Sabellida</taxon>
        <taxon>Siboglinidae</taxon>
        <taxon>Ridgeia</taxon>
    </lineage>
</organism>
<feature type="compositionally biased region" description="Polar residues" evidence="1">
    <location>
        <begin position="145"/>
        <end position="165"/>
    </location>
</feature>
<reference evidence="3" key="1">
    <citation type="journal article" date="2023" name="Mol. Biol. Evol.">
        <title>Third-Generation Sequencing Reveals the Adaptive Role of the Epigenome in Three Deep-Sea Polychaetes.</title>
        <authorList>
            <person name="Perez M."/>
            <person name="Aroh O."/>
            <person name="Sun Y."/>
            <person name="Lan Y."/>
            <person name="Juniper S.K."/>
            <person name="Young C.R."/>
            <person name="Angers B."/>
            <person name="Qian P.Y."/>
        </authorList>
    </citation>
    <scope>NUCLEOTIDE SEQUENCE</scope>
    <source>
        <strain evidence="3">R07B-5</strain>
    </source>
</reference>
<evidence type="ECO:0000256" key="1">
    <source>
        <dbReference type="SAM" id="MobiDB-lite"/>
    </source>
</evidence>
<comment type="caution">
    <text evidence="3">The sequence shown here is derived from an EMBL/GenBank/DDBJ whole genome shotgun (WGS) entry which is preliminary data.</text>
</comment>
<dbReference type="EMBL" id="JAODUO010000021">
    <property type="protein sequence ID" value="KAK2192844.1"/>
    <property type="molecule type" value="Genomic_DNA"/>
</dbReference>
<dbReference type="Gene3D" id="3.30.40.10">
    <property type="entry name" value="Zinc/RING finger domain, C3HC4 (zinc finger)"/>
    <property type="match status" value="1"/>
</dbReference>
<sequence length="207" mass="21888">MLLLLLPGKWYCPWHHCDVCGGRANKLCGECPNSFCAAHITDNIFELPDKKLVCSDHTDILAAVEASKLVTPTISTISSSCESSSNQSDSDASTVEMSSRSSSVSSRRSERSAPKTANSASGGDALGNTHATKNSAAAKVKPTNGKRQTPLQGSASAARQNSKNGTPAGDNGKRVTRKASTRLDDSPMFDDKDDDCFPDLVIDIPSI</sequence>
<evidence type="ECO:0000313" key="3">
    <source>
        <dbReference type="EMBL" id="KAK2192844.1"/>
    </source>
</evidence>
<feature type="domain" description="NSD Cys-His rich" evidence="2">
    <location>
        <begin position="14"/>
        <end position="58"/>
    </location>
</feature>
<accession>A0AAD9PDT4</accession>
<evidence type="ECO:0000259" key="2">
    <source>
        <dbReference type="Pfam" id="PF17982"/>
    </source>
</evidence>
<protein>
    <recommendedName>
        <fullName evidence="2">NSD Cys-His rich domain-containing protein</fullName>
    </recommendedName>
</protein>
<gene>
    <name evidence="3" type="ORF">NP493_21g02023</name>
</gene>
<dbReference type="InterPro" id="IPR041306">
    <property type="entry name" value="C5HCH"/>
</dbReference>
<dbReference type="InterPro" id="IPR013083">
    <property type="entry name" value="Znf_RING/FYVE/PHD"/>
</dbReference>
<name>A0AAD9PDT4_RIDPI</name>
<feature type="compositionally biased region" description="Low complexity" evidence="1">
    <location>
        <begin position="78"/>
        <end position="106"/>
    </location>
</feature>